<dbReference type="Proteomes" id="UP000592180">
    <property type="component" value="Unassembled WGS sequence"/>
</dbReference>
<feature type="transmembrane region" description="Helical" evidence="6">
    <location>
        <begin position="21"/>
        <end position="44"/>
    </location>
</feature>
<evidence type="ECO:0000256" key="4">
    <source>
        <dbReference type="ARBA" id="ARBA00022989"/>
    </source>
</evidence>
<dbReference type="GO" id="GO:0005886">
    <property type="term" value="C:plasma membrane"/>
    <property type="evidence" value="ECO:0007669"/>
    <property type="project" value="UniProtKB-SubCell"/>
</dbReference>
<evidence type="ECO:0000259" key="7">
    <source>
        <dbReference type="Pfam" id="PF06271"/>
    </source>
</evidence>
<keyword evidence="9" id="KW-1185">Reference proteome</keyword>
<dbReference type="InterPro" id="IPR051791">
    <property type="entry name" value="Pra-immunoreactive"/>
</dbReference>
<dbReference type="InterPro" id="IPR010432">
    <property type="entry name" value="RDD"/>
</dbReference>
<evidence type="ECO:0000256" key="1">
    <source>
        <dbReference type="ARBA" id="ARBA00004651"/>
    </source>
</evidence>
<gene>
    <name evidence="8" type="ORF">HNP38_001266</name>
</gene>
<evidence type="ECO:0000313" key="9">
    <source>
        <dbReference type="Proteomes" id="UP000592180"/>
    </source>
</evidence>
<evidence type="ECO:0000256" key="2">
    <source>
        <dbReference type="ARBA" id="ARBA00022475"/>
    </source>
</evidence>
<evidence type="ECO:0000256" key="5">
    <source>
        <dbReference type="ARBA" id="ARBA00023136"/>
    </source>
</evidence>
<feature type="transmembrane region" description="Helical" evidence="6">
    <location>
        <begin position="142"/>
        <end position="168"/>
    </location>
</feature>
<sequence>MKKTPLRIEGINDNIYAGFGTRLASLLLDAIILSPLIFIILFINSFSLDMFFYTIVPNLLFNLWYNIYLPKQYGGTPGKLIMGMQILKLNGQYITFKEAFLRHLLTLMLTAFSVTLMINSILKADEVTFENLSWIKQSQYLMSLSPVLFTIYSWVSNAWTWSELIVLLTNPRKRALHDYVAGTVIVKKDYVERIQQEMASENLL</sequence>
<keyword evidence="4 6" id="KW-1133">Transmembrane helix</keyword>
<dbReference type="AlphaFoldDB" id="A0A840KE10"/>
<accession>A0A840KE10</accession>
<protein>
    <submittedName>
        <fullName evidence="8">Putative RDD family membrane protein YckC</fullName>
    </submittedName>
</protein>
<evidence type="ECO:0000313" key="8">
    <source>
        <dbReference type="EMBL" id="MBB4805994.1"/>
    </source>
</evidence>
<dbReference type="EMBL" id="JACHLE010000001">
    <property type="protein sequence ID" value="MBB4805994.1"/>
    <property type="molecule type" value="Genomic_DNA"/>
</dbReference>
<keyword evidence="3 6" id="KW-0812">Transmembrane</keyword>
<keyword evidence="5 6" id="KW-0472">Membrane</keyword>
<keyword evidence="2" id="KW-1003">Cell membrane</keyword>
<feature type="transmembrane region" description="Helical" evidence="6">
    <location>
        <begin position="50"/>
        <end position="69"/>
    </location>
</feature>
<name>A0A840KE10_9FLAO</name>
<dbReference type="RefSeq" id="WP_184186158.1">
    <property type="nucleotide sequence ID" value="NZ_JACHLE010000001.1"/>
</dbReference>
<comment type="caution">
    <text evidence="8">The sequence shown here is derived from an EMBL/GenBank/DDBJ whole genome shotgun (WGS) entry which is preliminary data.</text>
</comment>
<evidence type="ECO:0000256" key="6">
    <source>
        <dbReference type="SAM" id="Phobius"/>
    </source>
</evidence>
<proteinExistence type="predicted"/>
<dbReference type="PANTHER" id="PTHR36115">
    <property type="entry name" value="PROLINE-RICH ANTIGEN HOMOLOG-RELATED"/>
    <property type="match status" value="1"/>
</dbReference>
<dbReference type="PANTHER" id="PTHR36115:SF4">
    <property type="entry name" value="MEMBRANE PROTEIN"/>
    <property type="match status" value="1"/>
</dbReference>
<reference evidence="8 9" key="1">
    <citation type="submission" date="2020-08" db="EMBL/GenBank/DDBJ databases">
        <title>Functional genomics of gut bacteria from endangered species of beetles.</title>
        <authorList>
            <person name="Carlos-Shanley C."/>
        </authorList>
    </citation>
    <scope>NUCLEOTIDE SEQUENCE [LARGE SCALE GENOMIC DNA]</scope>
    <source>
        <strain evidence="8 9">S00151</strain>
    </source>
</reference>
<comment type="subcellular location">
    <subcellularLocation>
        <location evidence="1">Cell membrane</location>
        <topology evidence="1">Multi-pass membrane protein</topology>
    </subcellularLocation>
</comment>
<feature type="domain" description="RDD" evidence="7">
    <location>
        <begin position="16"/>
        <end position="182"/>
    </location>
</feature>
<organism evidence="8 9">
    <name type="scientific">Chryseobacterium defluvii</name>
    <dbReference type="NCBI Taxonomy" id="160396"/>
    <lineage>
        <taxon>Bacteria</taxon>
        <taxon>Pseudomonadati</taxon>
        <taxon>Bacteroidota</taxon>
        <taxon>Flavobacteriia</taxon>
        <taxon>Flavobacteriales</taxon>
        <taxon>Weeksellaceae</taxon>
        <taxon>Chryseobacterium group</taxon>
        <taxon>Chryseobacterium</taxon>
    </lineage>
</organism>
<feature type="transmembrane region" description="Helical" evidence="6">
    <location>
        <begin position="104"/>
        <end position="122"/>
    </location>
</feature>
<dbReference type="Pfam" id="PF06271">
    <property type="entry name" value="RDD"/>
    <property type="match status" value="1"/>
</dbReference>
<evidence type="ECO:0000256" key="3">
    <source>
        <dbReference type="ARBA" id="ARBA00022692"/>
    </source>
</evidence>